<feature type="region of interest" description="Disordered" evidence="1">
    <location>
        <begin position="661"/>
        <end position="714"/>
    </location>
</feature>
<dbReference type="EMBL" id="CM035410">
    <property type="protein sequence ID" value="KAH7436562.1"/>
    <property type="molecule type" value="Genomic_DNA"/>
</dbReference>
<sequence length="714" mass="82458">MRGEIGKPRAPRAKKPANEKKKGNRFRREEENRKKRTFSCARLYDVDERSLPADIEEQRKTILAKADRLAFPTETVGKYKKAFLRKLYARDVSAGGPFRLRGLHKSVLDFLLNDLLHQNSWNQVSGILSVLLRSLLNERTWKQEYSEYIWAAMEVTRQFEGFQGNDLKFRKMYQILHEKQPKGPWSRNKAESGAVLLELALYLMSQKQFEDANLASEPFMDVPPYRDHPLANLLHGLVHYYRWFELIKQDLSQELDKIVGGDDELEVVDFSEGVGENDGIFNDLHSSRMAECVSDNNIFNLDDGFHSESTSTCDIMNKKNKVSKSFKNLGDPGSQAKEETMWNIDDDAEDDVEKSYLKKTRILYSKDLNKKLFPFRLSRQCLGKDYMLPMETAAQRNSYNTAMKHLKDALSLDKDSTAALLPLVQLMVAGGDIEGAYSEIDKCCKKFDDCASLRIEEIKGIWRKRWDWFHRPIHGMANLLHPLWRSASQSLDMELVIAWNDYVDRLYGPSDVELRGKLELQLTQFQNNEGLFGRDTACLKSMQLMPVTWWERYGVGTPELRKLAIRILSQDCSASPCERNWSTWALFHTKKRNRLSTLQLERLVYCHCNLRLLERGGHSAEVRQVNVDELDIERVHDIPSIPAEDLDLYDMLYQELTVPQHDTRASRTRSSHRAHSVPGPSTSRMEASISRAPHDDDDDDDSDDDDSDSEHFED</sequence>
<dbReference type="InterPro" id="IPR039495">
    <property type="entry name" value="TAF1A"/>
</dbReference>
<feature type="compositionally biased region" description="Basic and acidic residues" evidence="1">
    <location>
        <begin position="16"/>
        <end position="33"/>
    </location>
</feature>
<evidence type="ECO:0000259" key="2">
    <source>
        <dbReference type="Pfam" id="PF05699"/>
    </source>
</evidence>
<accession>A0A8T2UMB8</accession>
<dbReference type="SUPFAM" id="SSF53098">
    <property type="entry name" value="Ribonuclease H-like"/>
    <property type="match status" value="1"/>
</dbReference>
<proteinExistence type="predicted"/>
<organism evidence="3 4">
    <name type="scientific">Ceratopteris richardii</name>
    <name type="common">Triangle waterfern</name>
    <dbReference type="NCBI Taxonomy" id="49495"/>
    <lineage>
        <taxon>Eukaryota</taxon>
        <taxon>Viridiplantae</taxon>
        <taxon>Streptophyta</taxon>
        <taxon>Embryophyta</taxon>
        <taxon>Tracheophyta</taxon>
        <taxon>Polypodiopsida</taxon>
        <taxon>Polypodiidae</taxon>
        <taxon>Polypodiales</taxon>
        <taxon>Pteridineae</taxon>
        <taxon>Pteridaceae</taxon>
        <taxon>Parkerioideae</taxon>
        <taxon>Ceratopteris</taxon>
    </lineage>
</organism>
<feature type="domain" description="HAT C-terminal dimerisation" evidence="2">
    <location>
        <begin position="535"/>
        <end position="607"/>
    </location>
</feature>
<evidence type="ECO:0000256" key="1">
    <source>
        <dbReference type="SAM" id="MobiDB-lite"/>
    </source>
</evidence>
<gene>
    <name evidence="3" type="ORF">KP509_05G025900</name>
</gene>
<dbReference type="PANTHER" id="PTHR36720">
    <property type="entry name" value="TAF RNA POLYMERASE I SUBUNIT A"/>
    <property type="match status" value="1"/>
</dbReference>
<dbReference type="GO" id="GO:0046983">
    <property type="term" value="F:protein dimerization activity"/>
    <property type="evidence" value="ECO:0007669"/>
    <property type="project" value="InterPro"/>
</dbReference>
<dbReference type="Pfam" id="PF14929">
    <property type="entry name" value="TAF1_subA"/>
    <property type="match status" value="1"/>
</dbReference>
<dbReference type="Pfam" id="PF05699">
    <property type="entry name" value="Dimer_Tnp_hAT"/>
    <property type="match status" value="1"/>
</dbReference>
<protein>
    <recommendedName>
        <fullName evidence="2">HAT C-terminal dimerisation domain-containing protein</fullName>
    </recommendedName>
</protein>
<evidence type="ECO:0000313" key="3">
    <source>
        <dbReference type="EMBL" id="KAH7436562.1"/>
    </source>
</evidence>
<comment type="caution">
    <text evidence="3">The sequence shown here is derived from an EMBL/GenBank/DDBJ whole genome shotgun (WGS) entry which is preliminary data.</text>
</comment>
<dbReference type="InterPro" id="IPR008906">
    <property type="entry name" value="HATC_C_dom"/>
</dbReference>
<dbReference type="GO" id="GO:0006360">
    <property type="term" value="P:transcription by RNA polymerase I"/>
    <property type="evidence" value="ECO:0007669"/>
    <property type="project" value="InterPro"/>
</dbReference>
<reference evidence="3" key="1">
    <citation type="submission" date="2021-08" db="EMBL/GenBank/DDBJ databases">
        <title>WGS assembly of Ceratopteris richardii.</title>
        <authorList>
            <person name="Marchant D.B."/>
            <person name="Chen G."/>
            <person name="Jenkins J."/>
            <person name="Shu S."/>
            <person name="Leebens-Mack J."/>
            <person name="Grimwood J."/>
            <person name="Schmutz J."/>
            <person name="Soltis P."/>
            <person name="Soltis D."/>
            <person name="Chen Z.-H."/>
        </authorList>
    </citation>
    <scope>NUCLEOTIDE SEQUENCE</scope>
    <source>
        <strain evidence="3">Whitten #5841</strain>
        <tissue evidence="3">Leaf</tissue>
    </source>
</reference>
<evidence type="ECO:0000313" key="4">
    <source>
        <dbReference type="Proteomes" id="UP000825935"/>
    </source>
</evidence>
<keyword evidence="4" id="KW-1185">Reference proteome</keyword>
<dbReference type="AlphaFoldDB" id="A0A8T2UMB8"/>
<dbReference type="OrthoDB" id="1899337at2759"/>
<dbReference type="InterPro" id="IPR012337">
    <property type="entry name" value="RNaseH-like_sf"/>
</dbReference>
<dbReference type="PANTHER" id="PTHR36720:SF1">
    <property type="entry name" value="TAF RNA POLYMERASE I SUBUNIT A"/>
    <property type="match status" value="1"/>
</dbReference>
<dbReference type="Proteomes" id="UP000825935">
    <property type="component" value="Chromosome 5"/>
</dbReference>
<feature type="compositionally biased region" description="Basic residues" evidence="1">
    <location>
        <begin position="666"/>
        <end position="675"/>
    </location>
</feature>
<feature type="region of interest" description="Disordered" evidence="1">
    <location>
        <begin position="1"/>
        <end position="34"/>
    </location>
</feature>
<feature type="compositionally biased region" description="Acidic residues" evidence="1">
    <location>
        <begin position="695"/>
        <end position="714"/>
    </location>
</feature>
<name>A0A8T2UMB8_CERRI</name>
<dbReference type="GO" id="GO:0000120">
    <property type="term" value="C:RNA polymerase I transcription regulator complex"/>
    <property type="evidence" value="ECO:0007669"/>
    <property type="project" value="InterPro"/>
</dbReference>